<dbReference type="EMBL" id="MHVJ01000005">
    <property type="protein sequence ID" value="OHA91824.1"/>
    <property type="molecule type" value="Genomic_DNA"/>
</dbReference>
<proteinExistence type="predicted"/>
<dbReference type="Proteomes" id="UP000178612">
    <property type="component" value="Unassembled WGS sequence"/>
</dbReference>
<feature type="region of interest" description="Disordered" evidence="1">
    <location>
        <begin position="1"/>
        <end position="23"/>
    </location>
</feature>
<name>A0A1G2T3I6_9BACT</name>
<feature type="compositionally biased region" description="Polar residues" evidence="1">
    <location>
        <begin position="1"/>
        <end position="10"/>
    </location>
</feature>
<evidence type="ECO:0000256" key="1">
    <source>
        <dbReference type="SAM" id="MobiDB-lite"/>
    </source>
</evidence>
<organism evidence="2 3">
    <name type="scientific">Candidatus Zambryskibacteria bacterium RIFCSPHIGHO2_01_FULL_49_18</name>
    <dbReference type="NCBI Taxonomy" id="1802740"/>
    <lineage>
        <taxon>Bacteria</taxon>
        <taxon>Candidatus Zambryskiibacteriota</taxon>
    </lineage>
</organism>
<accession>A0A1G2T3I6</accession>
<comment type="caution">
    <text evidence="2">The sequence shown here is derived from an EMBL/GenBank/DDBJ whole genome shotgun (WGS) entry which is preliminary data.</text>
</comment>
<evidence type="ECO:0000313" key="3">
    <source>
        <dbReference type="Proteomes" id="UP000178612"/>
    </source>
</evidence>
<reference evidence="2 3" key="1">
    <citation type="journal article" date="2016" name="Nat. Commun.">
        <title>Thousands of microbial genomes shed light on interconnected biogeochemical processes in an aquifer system.</title>
        <authorList>
            <person name="Anantharaman K."/>
            <person name="Brown C.T."/>
            <person name="Hug L.A."/>
            <person name="Sharon I."/>
            <person name="Castelle C.J."/>
            <person name="Probst A.J."/>
            <person name="Thomas B.C."/>
            <person name="Singh A."/>
            <person name="Wilkins M.J."/>
            <person name="Karaoz U."/>
            <person name="Brodie E.L."/>
            <person name="Williams K.H."/>
            <person name="Hubbard S.S."/>
            <person name="Banfield J.F."/>
        </authorList>
    </citation>
    <scope>NUCLEOTIDE SEQUENCE [LARGE SCALE GENOMIC DNA]</scope>
</reference>
<protein>
    <submittedName>
        <fullName evidence="2">Uncharacterized protein</fullName>
    </submittedName>
</protein>
<evidence type="ECO:0000313" key="2">
    <source>
        <dbReference type="EMBL" id="OHA91824.1"/>
    </source>
</evidence>
<gene>
    <name evidence="2" type="ORF">A2758_03305</name>
</gene>
<sequence length="73" mass="8233">MVVATHTTNEPPRPPQQEAQGASLTEKEIAEYQRLFKDEFGIELTKDQALEKGLRLVRLLRVVLEGDAKDINS</sequence>
<dbReference type="AlphaFoldDB" id="A0A1G2T3I6"/>